<organism evidence="4 5">
    <name type="scientific">Legionella fallonii LLAP-10</name>
    <dbReference type="NCBI Taxonomy" id="1212491"/>
    <lineage>
        <taxon>Bacteria</taxon>
        <taxon>Pseudomonadati</taxon>
        <taxon>Pseudomonadota</taxon>
        <taxon>Gammaproteobacteria</taxon>
        <taxon>Legionellales</taxon>
        <taxon>Legionellaceae</taxon>
        <taxon>Legionella</taxon>
    </lineage>
</organism>
<feature type="domain" description="DUF3943" evidence="3">
    <location>
        <begin position="127"/>
        <end position="210"/>
    </location>
</feature>
<dbReference type="Proteomes" id="UP000032430">
    <property type="component" value="Chromosome I"/>
</dbReference>
<dbReference type="RefSeq" id="WP_045094993.1">
    <property type="nucleotide sequence ID" value="NZ_LN614827.1"/>
</dbReference>
<accession>A0A098G497</accession>
<dbReference type="HOGENOM" id="CLU_503338_0_0_6"/>
<proteinExistence type="predicted"/>
<sequence length="559" mass="63265">MSTTLFHCIAWLAISLFFKVVTPAPKTNASNTSHPPQISSNVQSSSADSSNTQKTKSIDKNKILFDEAFAYSHTPGHSPNYILAAVEEVIGVGLGAAGYYKMIEFNNRDADYNLHSSIKARLNGSAIRFDDNDFQTNLDHVTAGAAYYTIARSNGLNRFSSFLYNFVASTAWESLVEYREVISINDEINTIWGGFIIGETIHELLKIFQSGPNNFLNNSFKYVFEAIYEFNDWVAKESPYYPLDFKPDVWAKLDIYAGVYTESYSPKTIQQHGVAKNFGVDAQLIDIPMFEQPGSIDEILTDDVFTQLTLWNDTGEADFSRFSLFAKTTLGAYYKKDLKADLEDRLNGYNLFIGPSVAVDFKKENREVLNENFYSVIHVLGSTLDLTQYFHSARIRCVFDVYGDFSMMQASAFPLYAATHDISNLQSVLKNYNYYYGAGYSINGWIKGQVGPIDVGGSIYYKNASLMPQRTRFGLNNRSVTEKGDCGKWCEQIESIQLRINDQRIDSAIWVSIRPIENLRVQLSIERSDVIGAISNWNSVHNTEIRKMLRLVYSFRSTF</sequence>
<feature type="compositionally biased region" description="Low complexity" evidence="1">
    <location>
        <begin position="39"/>
        <end position="50"/>
    </location>
</feature>
<dbReference type="AlphaFoldDB" id="A0A098G497"/>
<reference evidence="5" key="1">
    <citation type="submission" date="2014-09" db="EMBL/GenBank/DDBJ databases">
        <authorList>
            <person name="Gomez-Valero L."/>
        </authorList>
    </citation>
    <scope>NUCLEOTIDE SEQUENCE [LARGE SCALE GENOMIC DNA]</scope>
    <source>
        <strain evidence="5">ATCC700992</strain>
    </source>
</reference>
<name>A0A098G497_9GAMM</name>
<feature type="compositionally biased region" description="Polar residues" evidence="1">
    <location>
        <begin position="28"/>
        <end position="38"/>
    </location>
</feature>
<feature type="chain" id="PRO_5001935434" description="DUF3943 domain-containing protein" evidence="2">
    <location>
        <begin position="24"/>
        <end position="559"/>
    </location>
</feature>
<evidence type="ECO:0000313" key="4">
    <source>
        <dbReference type="EMBL" id="CEG56305.1"/>
    </source>
</evidence>
<dbReference type="Pfam" id="PF13084">
    <property type="entry name" value="DUF3943"/>
    <property type="match status" value="1"/>
</dbReference>
<evidence type="ECO:0000256" key="1">
    <source>
        <dbReference type="SAM" id="MobiDB-lite"/>
    </source>
</evidence>
<dbReference type="OrthoDB" id="9152616at2"/>
<dbReference type="KEGG" id="lfa:LFA_0859"/>
<keyword evidence="5" id="KW-1185">Reference proteome</keyword>
<feature type="region of interest" description="Disordered" evidence="1">
    <location>
        <begin position="28"/>
        <end position="55"/>
    </location>
</feature>
<gene>
    <name evidence="4" type="ORF">LFA_0859</name>
</gene>
<dbReference type="STRING" id="1212491.LFA_0859"/>
<evidence type="ECO:0000256" key="2">
    <source>
        <dbReference type="SAM" id="SignalP"/>
    </source>
</evidence>
<protein>
    <recommendedName>
        <fullName evidence="3">DUF3943 domain-containing protein</fullName>
    </recommendedName>
</protein>
<keyword evidence="2" id="KW-0732">Signal</keyword>
<dbReference type="EMBL" id="LN614827">
    <property type="protein sequence ID" value="CEG56305.1"/>
    <property type="molecule type" value="Genomic_DNA"/>
</dbReference>
<evidence type="ECO:0000259" key="3">
    <source>
        <dbReference type="Pfam" id="PF13084"/>
    </source>
</evidence>
<dbReference type="InterPro" id="IPR025079">
    <property type="entry name" value="DUF3943"/>
</dbReference>
<feature type="signal peptide" evidence="2">
    <location>
        <begin position="1"/>
        <end position="23"/>
    </location>
</feature>
<evidence type="ECO:0000313" key="5">
    <source>
        <dbReference type="Proteomes" id="UP000032430"/>
    </source>
</evidence>